<proteinExistence type="predicted"/>
<evidence type="ECO:0000313" key="2">
    <source>
        <dbReference type="Proteomes" id="UP000327493"/>
    </source>
</evidence>
<name>A0A5J5CG27_9PERO</name>
<protein>
    <submittedName>
        <fullName evidence="1">Uncharacterized protein</fullName>
    </submittedName>
</protein>
<gene>
    <name evidence="1" type="ORF">FQN60_013586</name>
</gene>
<organism evidence="1 2">
    <name type="scientific">Etheostoma spectabile</name>
    <name type="common">orangethroat darter</name>
    <dbReference type="NCBI Taxonomy" id="54343"/>
    <lineage>
        <taxon>Eukaryota</taxon>
        <taxon>Metazoa</taxon>
        <taxon>Chordata</taxon>
        <taxon>Craniata</taxon>
        <taxon>Vertebrata</taxon>
        <taxon>Euteleostomi</taxon>
        <taxon>Actinopterygii</taxon>
        <taxon>Neopterygii</taxon>
        <taxon>Teleostei</taxon>
        <taxon>Neoteleostei</taxon>
        <taxon>Acanthomorphata</taxon>
        <taxon>Eupercaria</taxon>
        <taxon>Perciformes</taxon>
        <taxon>Percoidei</taxon>
        <taxon>Percidae</taxon>
        <taxon>Etheostomatinae</taxon>
        <taxon>Etheostoma</taxon>
    </lineage>
</organism>
<dbReference type="Proteomes" id="UP000327493">
    <property type="component" value="Chromosome 22"/>
</dbReference>
<dbReference type="EMBL" id="VOFY01000022">
    <property type="protein sequence ID" value="KAA8580628.1"/>
    <property type="molecule type" value="Genomic_DNA"/>
</dbReference>
<sequence>MNRGMPPSNQETNSNCKSQIGKGCLSFPPLCHLNILRFNTQKHTLLWHVYTQPML</sequence>
<dbReference type="AlphaFoldDB" id="A0A5J5CG27"/>
<keyword evidence="2" id="KW-1185">Reference proteome</keyword>
<comment type="caution">
    <text evidence="1">The sequence shown here is derived from an EMBL/GenBank/DDBJ whole genome shotgun (WGS) entry which is preliminary data.</text>
</comment>
<evidence type="ECO:0000313" key="1">
    <source>
        <dbReference type="EMBL" id="KAA8580628.1"/>
    </source>
</evidence>
<accession>A0A5J5CG27</accession>
<reference evidence="1 2" key="1">
    <citation type="submission" date="2019-08" db="EMBL/GenBank/DDBJ databases">
        <title>A chromosome-level genome assembly, high-density linkage maps, and genome scans reveal the genomic architecture of hybrid incompatibilities underlying speciation via character displacement in darters (Percidae: Etheostominae).</title>
        <authorList>
            <person name="Moran R.L."/>
            <person name="Catchen J.M."/>
            <person name="Fuller R.C."/>
        </authorList>
    </citation>
    <scope>NUCLEOTIDE SEQUENCE [LARGE SCALE GENOMIC DNA]</scope>
    <source>
        <strain evidence="1">EspeVRDwgs_2016</strain>
        <tissue evidence="1">Muscle</tissue>
    </source>
</reference>